<name>A0A370G5Z1_9BACI</name>
<accession>A0A370G5Z1</accession>
<gene>
    <name evidence="2" type="ORF">DFR59_115102</name>
</gene>
<protein>
    <recommendedName>
        <fullName evidence="4">YesK-like protein</fullName>
    </recommendedName>
</protein>
<dbReference type="EMBL" id="QQAY01000015">
    <property type="protein sequence ID" value="RDI39195.1"/>
    <property type="molecule type" value="Genomic_DNA"/>
</dbReference>
<sequence>MDVDVWVYIMIFIVQIIGGMLGLAIFVSIYRQNRKKGLACLMLMIIWVIYSMFEGFSGSSKLGAGMIIIYCILFWVAYFHLKRKKHETEDLVR</sequence>
<keyword evidence="1" id="KW-0472">Membrane</keyword>
<keyword evidence="1" id="KW-0812">Transmembrane</keyword>
<feature type="transmembrane region" description="Helical" evidence="1">
    <location>
        <begin position="37"/>
        <end position="56"/>
    </location>
</feature>
<dbReference type="OrthoDB" id="2929475at2"/>
<dbReference type="Proteomes" id="UP000255326">
    <property type="component" value="Unassembled WGS sequence"/>
</dbReference>
<evidence type="ECO:0000313" key="3">
    <source>
        <dbReference type="Proteomes" id="UP000255326"/>
    </source>
</evidence>
<keyword evidence="1" id="KW-1133">Transmembrane helix</keyword>
<dbReference type="RefSeq" id="WP_114746799.1">
    <property type="nucleotide sequence ID" value="NZ_QQAY01000015.1"/>
</dbReference>
<dbReference type="AlphaFoldDB" id="A0A370G5Z1"/>
<organism evidence="2 3">
    <name type="scientific">Falsibacillus pallidus</name>
    <dbReference type="NCBI Taxonomy" id="493781"/>
    <lineage>
        <taxon>Bacteria</taxon>
        <taxon>Bacillati</taxon>
        <taxon>Bacillota</taxon>
        <taxon>Bacilli</taxon>
        <taxon>Bacillales</taxon>
        <taxon>Bacillaceae</taxon>
        <taxon>Falsibacillus</taxon>
    </lineage>
</organism>
<evidence type="ECO:0000313" key="2">
    <source>
        <dbReference type="EMBL" id="RDI39195.1"/>
    </source>
</evidence>
<comment type="caution">
    <text evidence="2">The sequence shown here is derived from an EMBL/GenBank/DDBJ whole genome shotgun (WGS) entry which is preliminary data.</text>
</comment>
<evidence type="ECO:0008006" key="4">
    <source>
        <dbReference type="Google" id="ProtNLM"/>
    </source>
</evidence>
<reference evidence="2 3" key="1">
    <citation type="submission" date="2018-07" db="EMBL/GenBank/DDBJ databases">
        <title>Genomic Encyclopedia of Type Strains, Phase IV (KMG-IV): sequencing the most valuable type-strain genomes for metagenomic binning, comparative biology and taxonomic classification.</title>
        <authorList>
            <person name="Goeker M."/>
        </authorList>
    </citation>
    <scope>NUCLEOTIDE SEQUENCE [LARGE SCALE GENOMIC DNA]</scope>
    <source>
        <strain evidence="2 3">DSM 25281</strain>
    </source>
</reference>
<feature type="transmembrane region" description="Helical" evidence="1">
    <location>
        <begin position="62"/>
        <end position="81"/>
    </location>
</feature>
<proteinExistence type="predicted"/>
<keyword evidence="3" id="KW-1185">Reference proteome</keyword>
<evidence type="ECO:0000256" key="1">
    <source>
        <dbReference type="SAM" id="Phobius"/>
    </source>
</evidence>
<feature type="transmembrane region" description="Helical" evidence="1">
    <location>
        <begin position="6"/>
        <end position="30"/>
    </location>
</feature>